<protein>
    <submittedName>
        <fullName evidence="4">Retrovirus-related Pol polyprotein from transposon TNT 1-94</fullName>
    </submittedName>
</protein>
<dbReference type="Pfam" id="PF07727">
    <property type="entry name" value="RVT_2"/>
    <property type="match status" value="1"/>
</dbReference>
<feature type="region of interest" description="Disordered" evidence="1">
    <location>
        <begin position="1100"/>
        <end position="1120"/>
    </location>
</feature>
<dbReference type="InterPro" id="IPR057670">
    <property type="entry name" value="SH3_retrovirus"/>
</dbReference>
<feature type="compositionally biased region" description="Basic and acidic residues" evidence="1">
    <location>
        <begin position="637"/>
        <end position="671"/>
    </location>
</feature>
<name>A0A699GQD7_TANCI</name>
<dbReference type="PANTHER" id="PTHR11439">
    <property type="entry name" value="GAG-POL-RELATED RETROTRANSPOSON"/>
    <property type="match status" value="1"/>
</dbReference>
<accession>A0A699GQD7</accession>
<feature type="domain" description="Retroviral polymerase SH3-like" evidence="3">
    <location>
        <begin position="538"/>
        <end position="585"/>
    </location>
</feature>
<feature type="domain" description="Reverse transcriptase Ty1/copia-type" evidence="2">
    <location>
        <begin position="725"/>
        <end position="870"/>
    </location>
</feature>
<evidence type="ECO:0000259" key="2">
    <source>
        <dbReference type="Pfam" id="PF07727"/>
    </source>
</evidence>
<reference evidence="4" key="1">
    <citation type="journal article" date="2019" name="Sci. Rep.">
        <title>Draft genome of Tanacetum cinerariifolium, the natural source of mosquito coil.</title>
        <authorList>
            <person name="Yamashiro T."/>
            <person name="Shiraishi A."/>
            <person name="Satake H."/>
            <person name="Nakayama K."/>
        </authorList>
    </citation>
    <scope>NUCLEOTIDE SEQUENCE</scope>
</reference>
<feature type="compositionally biased region" description="Polar residues" evidence="1">
    <location>
        <begin position="1053"/>
        <end position="1063"/>
    </location>
</feature>
<organism evidence="4">
    <name type="scientific">Tanacetum cinerariifolium</name>
    <name type="common">Dalmatian daisy</name>
    <name type="synonym">Chrysanthemum cinerariifolium</name>
    <dbReference type="NCBI Taxonomy" id="118510"/>
    <lineage>
        <taxon>Eukaryota</taxon>
        <taxon>Viridiplantae</taxon>
        <taxon>Streptophyta</taxon>
        <taxon>Embryophyta</taxon>
        <taxon>Tracheophyta</taxon>
        <taxon>Spermatophyta</taxon>
        <taxon>Magnoliopsida</taxon>
        <taxon>eudicotyledons</taxon>
        <taxon>Gunneridae</taxon>
        <taxon>Pentapetalae</taxon>
        <taxon>asterids</taxon>
        <taxon>campanulids</taxon>
        <taxon>Asterales</taxon>
        <taxon>Asteraceae</taxon>
        <taxon>Asteroideae</taxon>
        <taxon>Anthemideae</taxon>
        <taxon>Anthemidinae</taxon>
        <taxon>Tanacetum</taxon>
    </lineage>
</organism>
<dbReference type="PANTHER" id="PTHR11439:SF495">
    <property type="entry name" value="REVERSE TRANSCRIPTASE, RNA-DEPENDENT DNA POLYMERASE-RELATED"/>
    <property type="match status" value="1"/>
</dbReference>
<comment type="caution">
    <text evidence="4">The sequence shown here is derived from an EMBL/GenBank/DDBJ whole genome shotgun (WGS) entry which is preliminary data.</text>
</comment>
<proteinExistence type="predicted"/>
<dbReference type="Pfam" id="PF25597">
    <property type="entry name" value="SH3_retrovirus"/>
    <property type="match status" value="1"/>
</dbReference>
<dbReference type="EMBL" id="BKCJ010036990">
    <property type="protein sequence ID" value="GEV86869.1"/>
    <property type="molecule type" value="Genomic_DNA"/>
</dbReference>
<feature type="compositionally biased region" description="Low complexity" evidence="1">
    <location>
        <begin position="1032"/>
        <end position="1041"/>
    </location>
</feature>
<sequence length="1355" mass="155134">MSEVGRSVKKKILNRTLENETVKDGGVPFATVASGINNGTQYENLRQFSYTAPTVSEARLASVSFATLQKRDSSRKGLNFHTSIHRMETGLMWLFRWSLFKCYARALIQILVDVELKETIVVAMPKLIGEGFHTCTVRVEYEWKPPSVRVASKEDTAYQRLDFTRKRVHSRPNTAYPADYIRRIQLVKHSKILTYEEHKYELDNNMTGDLEETWSDNRVPYQLCDHICEPYHFKNGKVKRPTCSADINGFCNDGELPSMIRVGCMTYFQDHKWNYGANKTGDTQDSQEHMKEHHDPSIFRVKRFKMMKYSFDVDDEYVAIKEYDHFDHSRTNINACQAYRELFLIMDEGWLMTKIDCNYHQKQFQNQRMVKPIWNNAHRVNHQNFAKKTHPGTKKNMVSKAVLMKSSLVSINTAGQNISKTAILVNTARQVNAAHSKTTVSAARSMLYLSKIAHSTVKRPIHLNITFKNSNVNQRVNTVRSKKFNTARPKAVVNVVKENNSNVVKASAWNMSYLIDYEEIVGGYVAFGGNPKGGKITTKDHLGKFDGKADEGFFIGYSLNSKTFRVFNSRTRIVEQNLHIRFSKSTPNVIGTQSNGFASTKASDNAGQARKETEPVKDYILLPLWTTDLLFSQDPKSSPDDGSKPSSDDRKKVDEDPRKENECNDQEKEDNVNSTNNVNTVSLTINVAGTIEDNKFPFDPNMPALEDVSIFNFLSDNKMMIYQMKKRAIGTKWVFRNKKDESRIVIRNQARLVSQEYAQEEGFNYDEVFFPVATIKAIRIFLAYDSFKDFLVYQMDVKSTFLYGKIEEEVYVCQPPGFEDPDFLDRVYKVEKALYGLYQAPRAWYETLSTYLLDNGFQRGKIDKTLFIKRHKGLQVKQKNDGTFISQDKYVAEILKKFRFREVNTASTPMETQKPLLKDEDGKEVNVYMYRLMIGSLVYLTSSRPDIMFAVCACARYQFNLKVSHLYVVKRIFRYLKGQPKLGLWYLKDSLFDLVAYTNSDYARASLDKKSTTGGEGSSMPTNPHHTPTILKPSSSQPQKTQKPRKPKRKDTQVPQPSGPTDNVTDEAVHKELGDKLVRVATTVSSIEAEQLNGNITKIQSNATPNEFSSQGTNSGGGPRCQETMGVILLKLGLGKDASKQGMRIDAINVNDEITLVNDADNEMFNVDDLGGEEVFVAKQIVSTVATTETITTEGITLAQTLEALKTLKPKNMEGFKLKDLKLKEFDSIKEMFDRAFRRVNTFEDFRTLLVKGKEKKADEEEVAIDAIPLAVKSQRIVDWKIHKEGKKSYYQITRADGKSQMYMIFSQMLKSFNWEDLEDLYKLVKARYRSTRPLENMDYLLWRNIKTPHVEDEI</sequence>
<feature type="region of interest" description="Disordered" evidence="1">
    <location>
        <begin position="1008"/>
        <end position="1068"/>
    </location>
</feature>
<evidence type="ECO:0000259" key="3">
    <source>
        <dbReference type="Pfam" id="PF25597"/>
    </source>
</evidence>
<feature type="compositionally biased region" description="Polar residues" evidence="1">
    <location>
        <begin position="1100"/>
        <end position="1113"/>
    </location>
</feature>
<dbReference type="InterPro" id="IPR013103">
    <property type="entry name" value="RVT_2"/>
</dbReference>
<feature type="compositionally biased region" description="Polar residues" evidence="1">
    <location>
        <begin position="591"/>
        <end position="606"/>
    </location>
</feature>
<gene>
    <name evidence="4" type="ORF">Tci_158846</name>
</gene>
<feature type="region of interest" description="Disordered" evidence="1">
    <location>
        <begin position="632"/>
        <end position="677"/>
    </location>
</feature>
<evidence type="ECO:0000313" key="4">
    <source>
        <dbReference type="EMBL" id="GEV86869.1"/>
    </source>
</evidence>
<evidence type="ECO:0000256" key="1">
    <source>
        <dbReference type="SAM" id="MobiDB-lite"/>
    </source>
</evidence>
<feature type="region of interest" description="Disordered" evidence="1">
    <location>
        <begin position="591"/>
        <end position="612"/>
    </location>
</feature>